<organism evidence="2 3">
    <name type="scientific">Legionella nautarum</name>
    <dbReference type="NCBI Taxonomy" id="45070"/>
    <lineage>
        <taxon>Bacteria</taxon>
        <taxon>Pseudomonadati</taxon>
        <taxon>Pseudomonadota</taxon>
        <taxon>Gammaproteobacteria</taxon>
        <taxon>Legionellales</taxon>
        <taxon>Legionellaceae</taxon>
        <taxon>Legionella</taxon>
    </lineage>
</organism>
<name>A0A0W0X1Q7_9GAMM</name>
<keyword evidence="3" id="KW-1185">Reference proteome</keyword>
<protein>
    <submittedName>
        <fullName evidence="2">Outer membrane protein</fullName>
    </submittedName>
</protein>
<evidence type="ECO:0000313" key="2">
    <source>
        <dbReference type="EMBL" id="KTD38503.1"/>
    </source>
</evidence>
<comment type="caution">
    <text evidence="2">The sequence shown here is derived from an EMBL/GenBank/DDBJ whole genome shotgun (WGS) entry which is preliminary data.</text>
</comment>
<evidence type="ECO:0000256" key="1">
    <source>
        <dbReference type="SAM" id="SignalP"/>
    </source>
</evidence>
<proteinExistence type="predicted"/>
<dbReference type="Proteomes" id="UP000054725">
    <property type="component" value="Unassembled WGS sequence"/>
</dbReference>
<feature type="signal peptide" evidence="1">
    <location>
        <begin position="1"/>
        <end position="20"/>
    </location>
</feature>
<dbReference type="AlphaFoldDB" id="A0A0W0X1Q7"/>
<gene>
    <name evidence="2" type="ORF">Lnau_0572</name>
</gene>
<dbReference type="InterPro" id="IPR007825">
    <property type="entry name" value="Major_OMP_Legionella"/>
</dbReference>
<dbReference type="OrthoDB" id="5653740at2"/>
<keyword evidence="1" id="KW-0732">Signal</keyword>
<sequence length="319" mass="35172">MLKKTTAAAVLALAGSAAFAGTMGPVCTPGNVTVPCEAKKWDIGAEALYWQPAYASGLGYEFNPEHGFNSIRPRWGWGYRLQGSYHFHTGNDITMTYIHYDKDSDRGGYGGEIPFAFAFEPFRLHLQNKFDQVNLVLGQHVDISAWKKMRFYGGLQFAKIRLDQTRQFLAIPPALARRSVTTLQQIRNSDFEGVGPVLGIDYSYNLINGLSVTGNVATSLLYGVDRYVTGYISGPAGVVSAVDKASLRIIVPSIEAKVGLKYTYEWIQGTLNLEGGVQGVNYFNALQSRRPIGQTNYIYTTDFGLWGPYFGATWVGDVV</sequence>
<dbReference type="STRING" id="45070.Lnau_0572"/>
<dbReference type="PATRIC" id="fig|45070.6.peg.605"/>
<dbReference type="RefSeq" id="WP_058503649.1">
    <property type="nucleotide sequence ID" value="NZ_CAAAIF010000023.1"/>
</dbReference>
<feature type="chain" id="PRO_5006916045" evidence="1">
    <location>
        <begin position="21"/>
        <end position="319"/>
    </location>
</feature>
<accession>A0A0W0X1Q7</accession>
<evidence type="ECO:0000313" key="3">
    <source>
        <dbReference type="Proteomes" id="UP000054725"/>
    </source>
</evidence>
<reference evidence="2 3" key="1">
    <citation type="submission" date="2015-11" db="EMBL/GenBank/DDBJ databases">
        <title>Genomic analysis of 38 Legionella species identifies large and diverse effector repertoires.</title>
        <authorList>
            <person name="Burstein D."/>
            <person name="Amaro F."/>
            <person name="Zusman T."/>
            <person name="Lifshitz Z."/>
            <person name="Cohen O."/>
            <person name="Gilbert J.A."/>
            <person name="Pupko T."/>
            <person name="Shuman H.A."/>
            <person name="Segal G."/>
        </authorList>
    </citation>
    <scope>NUCLEOTIDE SEQUENCE [LARGE SCALE GENOMIC DNA]</scope>
    <source>
        <strain evidence="2 3">ATCC 49506</strain>
    </source>
</reference>
<dbReference type="EMBL" id="LNYO01000008">
    <property type="protein sequence ID" value="KTD38503.1"/>
    <property type="molecule type" value="Genomic_DNA"/>
</dbReference>
<dbReference type="Pfam" id="PF05150">
    <property type="entry name" value="Legionella_OMP"/>
    <property type="match status" value="1"/>
</dbReference>